<dbReference type="InterPro" id="IPR029055">
    <property type="entry name" value="Ntn_hydrolases_N"/>
</dbReference>
<name>A0A1D6HUD6_MAIZE</name>
<dbReference type="Gene3D" id="3.60.20.10">
    <property type="entry name" value="Glutamine Phosphoribosylpyrophosphate, subunit 1, domain 1"/>
    <property type="match status" value="1"/>
</dbReference>
<dbReference type="AlphaFoldDB" id="A0A1D6HUD6"/>
<proteinExistence type="predicted"/>
<dbReference type="EMBL" id="CM007650">
    <property type="protein sequence ID" value="ONM51916.1"/>
    <property type="molecule type" value="Genomic_DNA"/>
</dbReference>
<organism evidence="1">
    <name type="scientific">Zea mays</name>
    <name type="common">Maize</name>
    <dbReference type="NCBI Taxonomy" id="4577"/>
    <lineage>
        <taxon>Eukaryota</taxon>
        <taxon>Viridiplantae</taxon>
        <taxon>Streptophyta</taxon>
        <taxon>Embryophyta</taxon>
        <taxon>Tracheophyta</taxon>
        <taxon>Spermatophyta</taxon>
        <taxon>Magnoliopsida</taxon>
        <taxon>Liliopsida</taxon>
        <taxon>Poales</taxon>
        <taxon>Poaceae</taxon>
        <taxon>PACMAD clade</taxon>
        <taxon>Panicoideae</taxon>
        <taxon>Andropogonodae</taxon>
        <taxon>Andropogoneae</taxon>
        <taxon>Tripsacinae</taxon>
        <taxon>Zea</taxon>
    </lineage>
</organism>
<protein>
    <submittedName>
        <fullName evidence="1">Uncharacterized protein</fullName>
    </submittedName>
</protein>
<dbReference type="InParanoid" id="A0A1D6HUD6"/>
<accession>A0A1D6HUD6</accession>
<dbReference type="SUPFAM" id="SSF56235">
    <property type="entry name" value="N-terminal nucleophile aminohydrolases (Ntn hydrolases)"/>
    <property type="match status" value="1"/>
</dbReference>
<gene>
    <name evidence="1" type="ORF">ZEAMMB73_Zm00001d019028</name>
</gene>
<sequence>MELLQLVELASGALRENSIADVLYSQWLVLPETTKLLGSTVIGLKTKDDVVLAIEKRVTSPLLVLSHFLFGHSVK</sequence>
<reference evidence="1" key="1">
    <citation type="submission" date="2015-12" db="EMBL/GenBank/DDBJ databases">
        <title>Update maize B73 reference genome by single molecule sequencing technologies.</title>
        <authorList>
            <consortium name="Maize Genome Sequencing Project"/>
            <person name="Ware D."/>
        </authorList>
    </citation>
    <scope>NUCLEOTIDE SEQUENCE [LARGE SCALE GENOMIC DNA]</scope>
    <source>
        <tissue evidence="1">Seedling</tissue>
    </source>
</reference>
<evidence type="ECO:0000313" key="1">
    <source>
        <dbReference type="EMBL" id="ONM51916.1"/>
    </source>
</evidence>